<dbReference type="InterPro" id="IPR001789">
    <property type="entry name" value="Sig_transdc_resp-reg_receiver"/>
</dbReference>
<dbReference type="Pfam" id="PF00072">
    <property type="entry name" value="Response_reg"/>
    <property type="match status" value="1"/>
</dbReference>
<dbReference type="PANTHER" id="PTHR43214:SF43">
    <property type="entry name" value="TWO-COMPONENT RESPONSE REGULATOR"/>
    <property type="match status" value="1"/>
</dbReference>
<protein>
    <recommendedName>
        <fullName evidence="6">Two-component transcriptional response regulator, LuxR family</fullName>
    </recommendedName>
</protein>
<dbReference type="GO" id="GO:0006355">
    <property type="term" value="P:regulation of DNA-templated transcription"/>
    <property type="evidence" value="ECO:0007669"/>
    <property type="project" value="InterPro"/>
</dbReference>
<dbReference type="SUPFAM" id="SSF52172">
    <property type="entry name" value="CheY-like"/>
    <property type="match status" value="1"/>
</dbReference>
<dbReference type="InterPro" id="IPR016032">
    <property type="entry name" value="Sig_transdc_resp-reg_C-effctor"/>
</dbReference>
<dbReference type="PANTHER" id="PTHR43214">
    <property type="entry name" value="TWO-COMPONENT RESPONSE REGULATOR"/>
    <property type="match status" value="1"/>
</dbReference>
<dbReference type="AlphaFoldDB" id="A0A3B0Z8V7"/>
<dbReference type="SMART" id="SM00421">
    <property type="entry name" value="HTH_LUXR"/>
    <property type="match status" value="1"/>
</dbReference>
<dbReference type="InterPro" id="IPR058245">
    <property type="entry name" value="NreC/VraR/RcsB-like_REC"/>
</dbReference>
<feature type="domain" description="HTH luxR-type" evidence="3">
    <location>
        <begin position="145"/>
        <end position="210"/>
    </location>
</feature>
<dbReference type="GO" id="GO:0003677">
    <property type="term" value="F:DNA binding"/>
    <property type="evidence" value="ECO:0007669"/>
    <property type="project" value="UniProtKB-KW"/>
</dbReference>
<evidence type="ECO:0000259" key="4">
    <source>
        <dbReference type="PROSITE" id="PS50110"/>
    </source>
</evidence>
<dbReference type="EMBL" id="UOFO01000137">
    <property type="protein sequence ID" value="VAW87971.1"/>
    <property type="molecule type" value="Genomic_DNA"/>
</dbReference>
<dbReference type="PROSITE" id="PS50043">
    <property type="entry name" value="HTH_LUXR_2"/>
    <property type="match status" value="1"/>
</dbReference>
<sequence length="213" mass="23405">MKKTTTVLVADDHSLLLAGFVMILQSEKSIKVIGEAKSAEQACLLYSELKPNVTLMDILFQNSMTGFDAIKKILKSDPEAGIIVLSQHDQARIIKESYDVGAKAFIKKNDPPSLLITAIKEVAAGNRYFSPDTALTLASFSTSNNPSPRDILSAREYEIYKAIASDKTIAEIAKEMSISEKSVHNALYQIRQKTGLKRTTQIAKDAQTRGIVK</sequence>
<dbReference type="Gene3D" id="3.40.50.2300">
    <property type="match status" value="1"/>
</dbReference>
<dbReference type="GO" id="GO:0000160">
    <property type="term" value="P:phosphorelay signal transduction system"/>
    <property type="evidence" value="ECO:0007669"/>
    <property type="project" value="InterPro"/>
</dbReference>
<evidence type="ECO:0000313" key="5">
    <source>
        <dbReference type="EMBL" id="VAW87971.1"/>
    </source>
</evidence>
<keyword evidence="1" id="KW-0597">Phosphoprotein</keyword>
<dbReference type="InterPro" id="IPR039420">
    <property type="entry name" value="WalR-like"/>
</dbReference>
<dbReference type="InterPro" id="IPR011006">
    <property type="entry name" value="CheY-like_superfamily"/>
</dbReference>
<keyword evidence="2" id="KW-0238">DNA-binding</keyword>
<dbReference type="SMART" id="SM00448">
    <property type="entry name" value="REC"/>
    <property type="match status" value="1"/>
</dbReference>
<evidence type="ECO:0000256" key="2">
    <source>
        <dbReference type="ARBA" id="ARBA00023125"/>
    </source>
</evidence>
<accession>A0A3B0Z8V7</accession>
<dbReference type="SUPFAM" id="SSF46894">
    <property type="entry name" value="C-terminal effector domain of the bipartite response regulators"/>
    <property type="match status" value="1"/>
</dbReference>
<evidence type="ECO:0008006" key="6">
    <source>
        <dbReference type="Google" id="ProtNLM"/>
    </source>
</evidence>
<proteinExistence type="predicted"/>
<dbReference type="Pfam" id="PF00196">
    <property type="entry name" value="GerE"/>
    <property type="match status" value="1"/>
</dbReference>
<dbReference type="InterPro" id="IPR000792">
    <property type="entry name" value="Tscrpt_reg_LuxR_C"/>
</dbReference>
<evidence type="ECO:0000256" key="1">
    <source>
        <dbReference type="ARBA" id="ARBA00022553"/>
    </source>
</evidence>
<dbReference type="PROSITE" id="PS50110">
    <property type="entry name" value="RESPONSE_REGULATORY"/>
    <property type="match status" value="1"/>
</dbReference>
<organism evidence="5">
    <name type="scientific">hydrothermal vent metagenome</name>
    <dbReference type="NCBI Taxonomy" id="652676"/>
    <lineage>
        <taxon>unclassified sequences</taxon>
        <taxon>metagenomes</taxon>
        <taxon>ecological metagenomes</taxon>
    </lineage>
</organism>
<reference evidence="5" key="1">
    <citation type="submission" date="2018-06" db="EMBL/GenBank/DDBJ databases">
        <authorList>
            <person name="Zhirakovskaya E."/>
        </authorList>
    </citation>
    <scope>NUCLEOTIDE SEQUENCE</scope>
</reference>
<dbReference type="CDD" id="cd06170">
    <property type="entry name" value="LuxR_C_like"/>
    <property type="match status" value="1"/>
</dbReference>
<feature type="domain" description="Response regulatory" evidence="4">
    <location>
        <begin position="6"/>
        <end position="123"/>
    </location>
</feature>
<dbReference type="CDD" id="cd17535">
    <property type="entry name" value="REC_NarL-like"/>
    <property type="match status" value="1"/>
</dbReference>
<evidence type="ECO:0000259" key="3">
    <source>
        <dbReference type="PROSITE" id="PS50043"/>
    </source>
</evidence>
<gene>
    <name evidence="5" type="ORF">MNBD_GAMMA16-2199</name>
</gene>
<name>A0A3B0Z8V7_9ZZZZ</name>